<evidence type="ECO:0008006" key="3">
    <source>
        <dbReference type="Google" id="ProtNLM"/>
    </source>
</evidence>
<protein>
    <recommendedName>
        <fullName evidence="3">Protein kinase domain-containing protein</fullName>
    </recommendedName>
</protein>
<proteinExistence type="predicted"/>
<sequence length="322" mass="38216">MYSIRMRIGMWYKNLKKILWIVVFCSCAYGAGRLYYYFTDGFSLGNIVTEFSYDPRWNMHALDGEEQETLDRILNQSFHYLGKGCQSYVFESEDKEFVIKFFKYQRYRPKPWLEWFSFIPFIDEIRQQKIEKKQTKLERVYASWKLSFDHLQNEGGLIYAHLNDNHDLKRSMILYDKIGTKHSVNLDGMQFLIQRKANMICTELDSLMAQGKIEESKQLLSDLTEMILFEHERGFVDEDHALMQNTAVLNGKPIHVDVGLFSQREDVKNIVTSHDELFKKTFKFRVWLQKQHPELASYLDQKLYAVIGEPFLSMEFVEVIHG</sequence>
<gene>
    <name evidence="1" type="ORF">DB43_GV00310</name>
</gene>
<reference evidence="1 2" key="1">
    <citation type="journal article" date="2014" name="Mol. Biol. Evol.">
        <title>Massive expansion of Ubiquitination-related gene families within the Chlamydiae.</title>
        <authorList>
            <person name="Domman D."/>
            <person name="Collingro A."/>
            <person name="Lagkouvardos I."/>
            <person name="Gehre L."/>
            <person name="Weinmaier T."/>
            <person name="Rattei T."/>
            <person name="Subtil A."/>
            <person name="Horn M."/>
        </authorList>
    </citation>
    <scope>NUCLEOTIDE SEQUENCE [LARGE SCALE GENOMIC DNA]</scope>
    <source>
        <strain evidence="1 2">OEW1</strain>
    </source>
</reference>
<organism evidence="1 2">
    <name type="scientific">Parachlamydia acanthamoebae</name>
    <dbReference type="NCBI Taxonomy" id="83552"/>
    <lineage>
        <taxon>Bacteria</taxon>
        <taxon>Pseudomonadati</taxon>
        <taxon>Chlamydiota</taxon>
        <taxon>Chlamydiia</taxon>
        <taxon>Parachlamydiales</taxon>
        <taxon>Parachlamydiaceae</taxon>
        <taxon>Parachlamydia</taxon>
    </lineage>
</organism>
<name>A0A0C1C094_9BACT</name>
<accession>A0A0C1C094</accession>
<evidence type="ECO:0000313" key="2">
    <source>
        <dbReference type="Proteomes" id="UP000031307"/>
    </source>
</evidence>
<dbReference type="AlphaFoldDB" id="A0A0C1C094"/>
<comment type="caution">
    <text evidence="1">The sequence shown here is derived from an EMBL/GenBank/DDBJ whole genome shotgun (WGS) entry which is preliminary data.</text>
</comment>
<dbReference type="Proteomes" id="UP000031307">
    <property type="component" value="Unassembled WGS sequence"/>
</dbReference>
<evidence type="ECO:0000313" key="1">
    <source>
        <dbReference type="EMBL" id="KIA77081.1"/>
    </source>
</evidence>
<dbReference type="PATRIC" id="fig|83552.4.peg.1783"/>
<dbReference type="EMBL" id="JSAM01000091">
    <property type="protein sequence ID" value="KIA77081.1"/>
    <property type="molecule type" value="Genomic_DNA"/>
</dbReference>